<dbReference type="Proteomes" id="UP000294299">
    <property type="component" value="Chromosome NFRAN"/>
</dbReference>
<reference evidence="1 2" key="1">
    <citation type="submission" date="2019-02" db="EMBL/GenBank/DDBJ databases">
        <authorList>
            <person name="Lehtovirta-Morley E L."/>
        </authorList>
    </citation>
    <scope>NUCLEOTIDE SEQUENCE [LARGE SCALE GENOMIC DNA]</scope>
    <source>
        <strain evidence="1">NFRAN1</strain>
    </source>
</reference>
<dbReference type="KEGG" id="nfn:NFRAN_1335"/>
<dbReference type="EMBL" id="LR216287">
    <property type="protein sequence ID" value="VFJ13657.1"/>
    <property type="molecule type" value="Genomic_DNA"/>
</dbReference>
<evidence type="ECO:0000313" key="1">
    <source>
        <dbReference type="EMBL" id="VFJ13657.1"/>
    </source>
</evidence>
<evidence type="ECO:0000313" key="2">
    <source>
        <dbReference type="Proteomes" id="UP000294299"/>
    </source>
</evidence>
<gene>
    <name evidence="1" type="ORF">NFRAN_1335</name>
</gene>
<sequence length="116" mass="12688">MRKLTTHKKYNKRNVTMSCLFLMAALIMGSALSIVITPSVAMGEEIRKFEKYSGESAKKTALGQQYSLNFAVPNSDAKDTHVDIGETIIINGDHCGVEDEDSGQSYPIDCDTGEPL</sequence>
<accession>A0A484IBR0</accession>
<protein>
    <submittedName>
        <fullName evidence="1">Uncharacterized protein</fullName>
    </submittedName>
</protein>
<keyword evidence="2" id="KW-1185">Reference proteome</keyword>
<organism evidence="1 2">
    <name type="scientific">Candidatus Nitrosocosmicus franklandianus</name>
    <dbReference type="NCBI Taxonomy" id="1798806"/>
    <lineage>
        <taxon>Archaea</taxon>
        <taxon>Nitrososphaerota</taxon>
        <taxon>Nitrososphaeria</taxon>
        <taxon>Nitrososphaerales</taxon>
        <taxon>Nitrososphaeraceae</taxon>
        <taxon>Candidatus Nitrosocosmicus</taxon>
    </lineage>
</organism>
<proteinExistence type="predicted"/>
<name>A0A484IBR0_9ARCH</name>
<dbReference type="AlphaFoldDB" id="A0A484IBR0"/>